<dbReference type="InParanoid" id="A0A136IUG6"/>
<feature type="region of interest" description="Disordered" evidence="1">
    <location>
        <begin position="1"/>
        <end position="50"/>
    </location>
</feature>
<proteinExistence type="predicted"/>
<sequence length="175" mass="18644">MEPSRAGTRQSLLGDLQCCSHGLPRLPPPPRASPGESTWPPEHLSTCKPAPTSLALLNRLTAPAFFPPTSSTHNLHTSLLPPHPSSTMVSARAESDAGPLATPASTTSSTDHSVSATTQLPSWVQAAMEQEKLSQPWKQHAGAEKDDPDFAQSRDTVSFYDDKIKVCYGEGSMAA</sequence>
<organism evidence="2 3">
    <name type="scientific">Microdochium bolleyi</name>
    <dbReference type="NCBI Taxonomy" id="196109"/>
    <lineage>
        <taxon>Eukaryota</taxon>
        <taxon>Fungi</taxon>
        <taxon>Dikarya</taxon>
        <taxon>Ascomycota</taxon>
        <taxon>Pezizomycotina</taxon>
        <taxon>Sordariomycetes</taxon>
        <taxon>Xylariomycetidae</taxon>
        <taxon>Xylariales</taxon>
        <taxon>Microdochiaceae</taxon>
        <taxon>Microdochium</taxon>
    </lineage>
</organism>
<evidence type="ECO:0000313" key="2">
    <source>
        <dbReference type="EMBL" id="KXJ88483.1"/>
    </source>
</evidence>
<dbReference type="Proteomes" id="UP000070501">
    <property type="component" value="Unassembled WGS sequence"/>
</dbReference>
<dbReference type="OrthoDB" id="5212584at2759"/>
<accession>A0A136IUG6</accession>
<dbReference type="EMBL" id="KQ964258">
    <property type="protein sequence ID" value="KXJ88483.1"/>
    <property type="molecule type" value="Genomic_DNA"/>
</dbReference>
<gene>
    <name evidence="2" type="ORF">Micbo1qcDRAFT_207208</name>
</gene>
<dbReference type="AlphaFoldDB" id="A0A136IUG6"/>
<feature type="region of interest" description="Disordered" evidence="1">
    <location>
        <begin position="67"/>
        <end position="116"/>
    </location>
</feature>
<reference evidence="3" key="1">
    <citation type="submission" date="2016-02" db="EMBL/GenBank/DDBJ databases">
        <title>Draft genome sequence of Microdochium bolleyi, a fungal endophyte of beachgrass.</title>
        <authorList>
            <consortium name="DOE Joint Genome Institute"/>
            <person name="David A.S."/>
            <person name="May G."/>
            <person name="Haridas S."/>
            <person name="Lim J."/>
            <person name="Wang M."/>
            <person name="Labutti K."/>
            <person name="Lipzen A."/>
            <person name="Barry K."/>
            <person name="Grigoriev I.V."/>
        </authorList>
    </citation>
    <scope>NUCLEOTIDE SEQUENCE [LARGE SCALE GENOMIC DNA]</scope>
    <source>
        <strain evidence="3">J235TASD1</strain>
    </source>
</reference>
<feature type="region of interest" description="Disordered" evidence="1">
    <location>
        <begin position="128"/>
        <end position="154"/>
    </location>
</feature>
<keyword evidence="3" id="KW-1185">Reference proteome</keyword>
<evidence type="ECO:0000313" key="3">
    <source>
        <dbReference type="Proteomes" id="UP000070501"/>
    </source>
</evidence>
<feature type="compositionally biased region" description="Polar residues" evidence="1">
    <location>
        <begin position="68"/>
        <end position="77"/>
    </location>
</feature>
<name>A0A136IUG6_9PEZI</name>
<evidence type="ECO:0000256" key="1">
    <source>
        <dbReference type="SAM" id="MobiDB-lite"/>
    </source>
</evidence>
<protein>
    <submittedName>
        <fullName evidence="2">Uncharacterized protein</fullName>
    </submittedName>
</protein>